<comment type="caution">
    <text evidence="3">The sequence shown here is derived from an EMBL/GenBank/DDBJ whole genome shotgun (WGS) entry which is preliminary data.</text>
</comment>
<gene>
    <name evidence="3" type="ORF">niasHT_032901</name>
</gene>
<evidence type="ECO:0000256" key="1">
    <source>
        <dbReference type="SAM" id="SignalP"/>
    </source>
</evidence>
<dbReference type="Pfam" id="PF14560">
    <property type="entry name" value="Ubiquitin_2"/>
    <property type="match status" value="2"/>
</dbReference>
<dbReference type="PROSITE" id="PS50053">
    <property type="entry name" value="UBIQUITIN_2"/>
    <property type="match status" value="3"/>
</dbReference>
<protein>
    <recommendedName>
        <fullName evidence="2">Ubiquitin-like domain-containing protein</fullName>
    </recommendedName>
</protein>
<dbReference type="InterPro" id="IPR050158">
    <property type="entry name" value="Ubiquitin_ubiquitin-like"/>
</dbReference>
<organism evidence="3 4">
    <name type="scientific">Heterodera trifolii</name>
    <dbReference type="NCBI Taxonomy" id="157864"/>
    <lineage>
        <taxon>Eukaryota</taxon>
        <taxon>Metazoa</taxon>
        <taxon>Ecdysozoa</taxon>
        <taxon>Nematoda</taxon>
        <taxon>Chromadorea</taxon>
        <taxon>Rhabditida</taxon>
        <taxon>Tylenchina</taxon>
        <taxon>Tylenchomorpha</taxon>
        <taxon>Tylenchoidea</taxon>
        <taxon>Heteroderidae</taxon>
        <taxon>Heteroderinae</taxon>
        <taxon>Heterodera</taxon>
    </lineage>
</organism>
<dbReference type="Proteomes" id="UP001620626">
    <property type="component" value="Unassembled WGS sequence"/>
</dbReference>
<evidence type="ECO:0000313" key="4">
    <source>
        <dbReference type="Proteomes" id="UP001620626"/>
    </source>
</evidence>
<feature type="chain" id="PRO_5044790416" description="Ubiquitin-like domain-containing protein" evidence="1">
    <location>
        <begin position="26"/>
        <end position="530"/>
    </location>
</feature>
<feature type="domain" description="Ubiquitin-like" evidence="2">
    <location>
        <begin position="379"/>
        <end position="420"/>
    </location>
</feature>
<dbReference type="EMBL" id="JBICBT010001144">
    <property type="protein sequence ID" value="KAL3080873.1"/>
    <property type="molecule type" value="Genomic_DNA"/>
</dbReference>
<dbReference type="SUPFAM" id="SSF54236">
    <property type="entry name" value="Ubiquitin-like"/>
    <property type="match status" value="5"/>
</dbReference>
<evidence type="ECO:0000259" key="2">
    <source>
        <dbReference type="PROSITE" id="PS50053"/>
    </source>
</evidence>
<evidence type="ECO:0000313" key="3">
    <source>
        <dbReference type="EMBL" id="KAL3080873.1"/>
    </source>
</evidence>
<dbReference type="PANTHER" id="PTHR10666">
    <property type="entry name" value="UBIQUITIN"/>
    <property type="match status" value="1"/>
</dbReference>
<accession>A0ABD2IXE3</accession>
<feature type="domain" description="Ubiquitin-like" evidence="2">
    <location>
        <begin position="453"/>
        <end position="519"/>
    </location>
</feature>
<proteinExistence type="predicted"/>
<dbReference type="Pfam" id="PF00240">
    <property type="entry name" value="ubiquitin"/>
    <property type="match status" value="1"/>
</dbReference>
<keyword evidence="1" id="KW-0732">Signal</keyword>
<keyword evidence="4" id="KW-1185">Reference proteome</keyword>
<dbReference type="Gene3D" id="3.10.20.90">
    <property type="entry name" value="Phosphatidylinositol 3-kinase Catalytic Subunit, Chain A, domain 1"/>
    <property type="match status" value="6"/>
</dbReference>
<feature type="signal peptide" evidence="1">
    <location>
        <begin position="1"/>
        <end position="25"/>
    </location>
</feature>
<sequence length="530" mass="60759">MHHFCFYLFFTGISILLLLVMPSSSKDIEIKVEADRKINNDPIIKTKKYNEFTVRVDDDGTVKDLKKEIWEKLEKLDKKFTENIVKALGQQPKLTLEYQGSKTDKYLLVLLNDSDRLTNKGIGEGSTVHLSFDIFEIHVEPVEKNLIKKFTVWVKKTDTVATVKEMIKNETEFEPKRQTLRGRSPLSTVLFDTQMMAPLIDIESTIYLAIDEFQIFVDYDNQKHPFWVHGTETVGILKKKIKTAFNIYYYKNEDSSTLEYGTVGVLDHRKLINDYGIGEGATLCFSLKKFSILVTYENKKGKHYLFIGVRESDTMKMLKQKIEIELGFKPMIQSLTYTHGKKQYPLLGDDTKTLEDHGITAGESAELVFSEFQICVFNDGKELRILLQIDDTVKELKEKIKDMVGIPSEKQKISIAKEGEATHRVPQDNEDMLSIVADGDVVVHVSECPAHQFEIFVQYGHRKKAITVYGTDMVENLKKEIKKEIGIVPAKQTLTIHTVLEDGKQIQNFGIGPSSTIYLSEFESKPRRRD</sequence>
<dbReference type="CDD" id="cd17039">
    <property type="entry name" value="Ubl_ubiquitin_like"/>
    <property type="match status" value="1"/>
</dbReference>
<name>A0ABD2IXE3_9BILA</name>
<dbReference type="SMART" id="SM00213">
    <property type="entry name" value="UBQ"/>
    <property type="match status" value="4"/>
</dbReference>
<feature type="domain" description="Ubiquitin-like" evidence="2">
    <location>
        <begin position="292"/>
        <end position="371"/>
    </location>
</feature>
<dbReference type="InterPro" id="IPR000626">
    <property type="entry name" value="Ubiquitin-like_dom"/>
</dbReference>
<dbReference type="AlphaFoldDB" id="A0ABD2IXE3"/>
<reference evidence="3 4" key="1">
    <citation type="submission" date="2024-10" db="EMBL/GenBank/DDBJ databases">
        <authorList>
            <person name="Kim D."/>
        </authorList>
    </citation>
    <scope>NUCLEOTIDE SEQUENCE [LARGE SCALE GENOMIC DNA]</scope>
    <source>
        <strain evidence="3">BH-2024</strain>
    </source>
</reference>
<dbReference type="InterPro" id="IPR029071">
    <property type="entry name" value="Ubiquitin-like_domsf"/>
</dbReference>